<evidence type="ECO:0000256" key="4">
    <source>
        <dbReference type="ARBA" id="ARBA00022475"/>
    </source>
</evidence>
<evidence type="ECO:0000256" key="9">
    <source>
        <dbReference type="ARBA" id="ARBA00022833"/>
    </source>
</evidence>
<keyword evidence="5" id="KW-0645">Protease</keyword>
<comment type="subcellular location">
    <subcellularLocation>
        <location evidence="2">Cell membrane</location>
        <topology evidence="2">Multi-pass membrane protein</topology>
    </subcellularLocation>
</comment>
<gene>
    <name evidence="15" type="ordered locus">Tgr7_2016</name>
</gene>
<keyword evidence="8" id="KW-0378">Hydrolase</keyword>
<dbReference type="AlphaFoldDB" id="B8GT81"/>
<keyword evidence="4" id="KW-1003">Cell membrane</keyword>
<feature type="domain" description="Peptidase M50" evidence="14">
    <location>
        <begin position="145"/>
        <end position="186"/>
    </location>
</feature>
<evidence type="ECO:0000256" key="2">
    <source>
        <dbReference type="ARBA" id="ARBA00004651"/>
    </source>
</evidence>
<dbReference type="GO" id="GO:0005886">
    <property type="term" value="C:plasma membrane"/>
    <property type="evidence" value="ECO:0007669"/>
    <property type="project" value="UniProtKB-SubCell"/>
</dbReference>
<evidence type="ECO:0000256" key="11">
    <source>
        <dbReference type="ARBA" id="ARBA00023049"/>
    </source>
</evidence>
<dbReference type="InterPro" id="IPR008915">
    <property type="entry name" value="Peptidase_M50"/>
</dbReference>
<feature type="domain" description="Peptidase M50" evidence="14">
    <location>
        <begin position="12"/>
        <end position="120"/>
    </location>
</feature>
<dbReference type="eggNOG" id="COG1994">
    <property type="taxonomic scope" value="Bacteria"/>
</dbReference>
<proteinExistence type="inferred from homology"/>
<dbReference type="PANTHER" id="PTHR35864:SF1">
    <property type="entry name" value="ZINC METALLOPROTEASE YWHC-RELATED"/>
    <property type="match status" value="1"/>
</dbReference>
<evidence type="ECO:0000256" key="8">
    <source>
        <dbReference type="ARBA" id="ARBA00022801"/>
    </source>
</evidence>
<dbReference type="RefSeq" id="WP_012638575.1">
    <property type="nucleotide sequence ID" value="NC_011901.1"/>
</dbReference>
<dbReference type="InterPro" id="IPR044537">
    <property type="entry name" value="Rip2-like"/>
</dbReference>
<keyword evidence="9" id="KW-0862">Zinc</keyword>
<dbReference type="HOGENOM" id="CLU_086979_0_0_6"/>
<evidence type="ECO:0000256" key="12">
    <source>
        <dbReference type="ARBA" id="ARBA00023136"/>
    </source>
</evidence>
<feature type="transmembrane region" description="Helical" evidence="13">
    <location>
        <begin position="99"/>
        <end position="120"/>
    </location>
</feature>
<keyword evidence="12 13" id="KW-0472">Membrane</keyword>
<feature type="transmembrane region" description="Helical" evidence="13">
    <location>
        <begin position="132"/>
        <end position="157"/>
    </location>
</feature>
<organism evidence="15 16">
    <name type="scientific">Thioalkalivibrio sulfidiphilus (strain HL-EbGR7)</name>
    <dbReference type="NCBI Taxonomy" id="396588"/>
    <lineage>
        <taxon>Bacteria</taxon>
        <taxon>Pseudomonadati</taxon>
        <taxon>Pseudomonadota</taxon>
        <taxon>Gammaproteobacteria</taxon>
        <taxon>Chromatiales</taxon>
        <taxon>Ectothiorhodospiraceae</taxon>
        <taxon>Thioalkalivibrio</taxon>
    </lineage>
</organism>
<evidence type="ECO:0000256" key="1">
    <source>
        <dbReference type="ARBA" id="ARBA00001947"/>
    </source>
</evidence>
<dbReference type="Pfam" id="PF02163">
    <property type="entry name" value="Peptidase_M50"/>
    <property type="match status" value="2"/>
</dbReference>
<keyword evidence="11" id="KW-0482">Metalloprotease</keyword>
<dbReference type="GO" id="GO:0006508">
    <property type="term" value="P:proteolysis"/>
    <property type="evidence" value="ECO:0007669"/>
    <property type="project" value="UniProtKB-KW"/>
</dbReference>
<evidence type="ECO:0000313" key="16">
    <source>
        <dbReference type="Proteomes" id="UP000002383"/>
    </source>
</evidence>
<name>B8GT81_THISH</name>
<dbReference type="KEGG" id="tgr:Tgr7_2016"/>
<dbReference type="PANTHER" id="PTHR35864">
    <property type="entry name" value="ZINC METALLOPROTEASE MJ0611-RELATED"/>
    <property type="match status" value="1"/>
</dbReference>
<evidence type="ECO:0000256" key="10">
    <source>
        <dbReference type="ARBA" id="ARBA00022989"/>
    </source>
</evidence>
<dbReference type="Proteomes" id="UP000002383">
    <property type="component" value="Chromosome"/>
</dbReference>
<accession>B8GT81</accession>
<evidence type="ECO:0000256" key="6">
    <source>
        <dbReference type="ARBA" id="ARBA00022692"/>
    </source>
</evidence>
<comment type="cofactor">
    <cofactor evidence="1">
        <name>Zn(2+)</name>
        <dbReference type="ChEBI" id="CHEBI:29105"/>
    </cofactor>
</comment>
<feature type="transmembrane region" description="Helical" evidence="13">
    <location>
        <begin position="186"/>
        <end position="211"/>
    </location>
</feature>
<dbReference type="OrthoDB" id="9800627at2"/>
<feature type="transmembrane region" description="Helical" evidence="13">
    <location>
        <begin position="58"/>
        <end position="78"/>
    </location>
</feature>
<comment type="similarity">
    <text evidence="3">Belongs to the peptidase M50B family.</text>
</comment>
<keyword evidence="16" id="KW-1185">Reference proteome</keyword>
<evidence type="ECO:0000313" key="15">
    <source>
        <dbReference type="EMBL" id="ACL73096.1"/>
    </source>
</evidence>
<sequence>MDNIIQTIAIWAIPVLFAITLHEVAHGWVAKLLGDTTAQMLGRLTVNPLKHIDPVGTVLVPVGLLIFSAMTPGPPFVFGWAKPVPVNSRNLSRPQRDMAIVAAAGPMANLIMALFWALMIKLGFSLMGSFDWVAVPLVYMGIAGIAINILLMVLNLLPVPPLDGGRVVSGFLPPRMAATYDRIEPFGLFIVLGLLATGMLGAIIGPFYGFFVELIESLFGLPFHKLR</sequence>
<keyword evidence="6 13" id="KW-0812">Transmembrane</keyword>
<evidence type="ECO:0000259" key="14">
    <source>
        <dbReference type="Pfam" id="PF02163"/>
    </source>
</evidence>
<keyword evidence="7" id="KW-0479">Metal-binding</keyword>
<dbReference type="GO" id="GO:0046872">
    <property type="term" value="F:metal ion binding"/>
    <property type="evidence" value="ECO:0007669"/>
    <property type="project" value="UniProtKB-KW"/>
</dbReference>
<keyword evidence="10 13" id="KW-1133">Transmembrane helix</keyword>
<dbReference type="EMBL" id="CP001339">
    <property type="protein sequence ID" value="ACL73096.1"/>
    <property type="molecule type" value="Genomic_DNA"/>
</dbReference>
<dbReference type="InterPro" id="IPR052348">
    <property type="entry name" value="Metallopeptidase_M50B"/>
</dbReference>
<evidence type="ECO:0000256" key="7">
    <source>
        <dbReference type="ARBA" id="ARBA00022723"/>
    </source>
</evidence>
<reference evidence="15 16" key="1">
    <citation type="journal article" date="2011" name="Stand. Genomic Sci.">
        <title>Complete genome sequence of 'Thioalkalivibrio sulfidophilus' HL-EbGr7.</title>
        <authorList>
            <person name="Muyzer G."/>
            <person name="Sorokin D.Y."/>
            <person name="Mavromatis K."/>
            <person name="Lapidus A."/>
            <person name="Clum A."/>
            <person name="Ivanova N."/>
            <person name="Pati A."/>
            <person name="d'Haeseleer P."/>
            <person name="Woyke T."/>
            <person name="Kyrpides N.C."/>
        </authorList>
    </citation>
    <scope>NUCLEOTIDE SEQUENCE [LARGE SCALE GENOMIC DNA]</scope>
    <source>
        <strain evidence="15 16">HL-EbGR7</strain>
    </source>
</reference>
<dbReference type="STRING" id="396588.Tgr7_2016"/>
<dbReference type="CDD" id="cd06158">
    <property type="entry name" value="S2P-M50_like_1"/>
    <property type="match status" value="1"/>
</dbReference>
<evidence type="ECO:0000256" key="3">
    <source>
        <dbReference type="ARBA" id="ARBA00007931"/>
    </source>
</evidence>
<dbReference type="GO" id="GO:0008237">
    <property type="term" value="F:metallopeptidase activity"/>
    <property type="evidence" value="ECO:0007669"/>
    <property type="project" value="UniProtKB-KW"/>
</dbReference>
<evidence type="ECO:0000256" key="13">
    <source>
        <dbReference type="SAM" id="Phobius"/>
    </source>
</evidence>
<evidence type="ECO:0000256" key="5">
    <source>
        <dbReference type="ARBA" id="ARBA00022670"/>
    </source>
</evidence>
<protein>
    <submittedName>
        <fullName evidence="15">Peptidase M50</fullName>
    </submittedName>
</protein>